<dbReference type="RefSeq" id="WP_060851691.1">
    <property type="nucleotide sequence ID" value="NZ_AP014864.1"/>
</dbReference>
<gene>
    <name evidence="2" type="ORF">KNN_01152</name>
</gene>
<evidence type="ECO:0000313" key="2">
    <source>
        <dbReference type="EMBL" id="BAR82000.1"/>
    </source>
</evidence>
<dbReference type="EMBL" id="AP014864">
    <property type="protein sequence ID" value="BAR82000.1"/>
    <property type="molecule type" value="Genomic_DNA"/>
</dbReference>
<dbReference type="Pfam" id="PF09397">
    <property type="entry name" value="FtsK_gamma"/>
    <property type="match status" value="1"/>
</dbReference>
<proteinExistence type="predicted"/>
<dbReference type="Gene3D" id="1.10.10.10">
    <property type="entry name" value="Winged helix-like DNA-binding domain superfamily/Winged helix DNA-binding domain"/>
    <property type="match status" value="1"/>
</dbReference>
<dbReference type="InterPro" id="IPR036388">
    <property type="entry name" value="WH-like_DNA-bd_sf"/>
</dbReference>
<dbReference type="SUPFAM" id="SSF46785">
    <property type="entry name" value="Winged helix' DNA-binding domain"/>
    <property type="match status" value="1"/>
</dbReference>
<dbReference type="InterPro" id="IPR036390">
    <property type="entry name" value="WH_DNA-bd_sf"/>
</dbReference>
<feature type="domain" description="FtsK gamma" evidence="1">
    <location>
        <begin position="5"/>
        <end position="75"/>
    </location>
</feature>
<organism evidence="2 3">
    <name type="scientific">Bacillus thuringiensis subsp. tolworthi</name>
    <dbReference type="NCBI Taxonomy" id="1442"/>
    <lineage>
        <taxon>Bacteria</taxon>
        <taxon>Bacillati</taxon>
        <taxon>Bacillota</taxon>
        <taxon>Bacilli</taxon>
        <taxon>Bacillales</taxon>
        <taxon>Bacillaceae</taxon>
        <taxon>Bacillus</taxon>
        <taxon>Bacillus cereus group</taxon>
    </lineage>
</organism>
<sequence length="77" mass="8950">MNVMKHKHMELYEAAKKHVVYRARLGEPVSVSNLQRQFRIGHTWASKIMDQLQQNRVVSAPDPITNQRVVLVNKNTI</sequence>
<accession>A0A9W4ESE7</accession>
<dbReference type="InterPro" id="IPR018541">
    <property type="entry name" value="Ftsk_gamma"/>
</dbReference>
<dbReference type="SMART" id="SM00843">
    <property type="entry name" value="Ftsk_gamma"/>
    <property type="match status" value="1"/>
</dbReference>
<dbReference type="Proteomes" id="UP000055316">
    <property type="component" value="Chromosome"/>
</dbReference>
<reference evidence="2 3" key="1">
    <citation type="submission" date="2015-05" db="EMBL/GenBank/DDBJ databases">
        <title>Whole genome sequence of Bacillus thuringiensis serovar tolworthi Pasteur Institute Standard strain.</title>
        <authorList>
            <person name="Kanda K."/>
            <person name="Nakashima K."/>
            <person name="Nagano Y."/>
        </authorList>
    </citation>
    <scope>NUCLEOTIDE SEQUENCE [LARGE SCALE GENOMIC DNA]</scope>
    <source>
        <strain evidence="2 3">Pasteur Institute Standard strain</strain>
    </source>
</reference>
<name>A0A9W4ESE7_BACTO</name>
<dbReference type="AlphaFoldDB" id="A0A9W4ESE7"/>
<protein>
    <recommendedName>
        <fullName evidence="1">FtsK gamma domain-containing protein</fullName>
    </recommendedName>
</protein>
<evidence type="ECO:0000313" key="3">
    <source>
        <dbReference type="Proteomes" id="UP000055316"/>
    </source>
</evidence>
<evidence type="ECO:0000259" key="1">
    <source>
        <dbReference type="SMART" id="SM00843"/>
    </source>
</evidence>